<feature type="compositionally biased region" description="Basic and acidic residues" evidence="1">
    <location>
        <begin position="219"/>
        <end position="229"/>
    </location>
</feature>
<evidence type="ECO:0000313" key="3">
    <source>
        <dbReference type="Proteomes" id="UP000325313"/>
    </source>
</evidence>
<evidence type="ECO:0000313" key="2">
    <source>
        <dbReference type="EMBL" id="KAA1088472.1"/>
    </source>
</evidence>
<protein>
    <submittedName>
        <fullName evidence="2">Uncharacterized protein</fullName>
    </submittedName>
</protein>
<accession>A0A5B0NIP4</accession>
<dbReference type="Proteomes" id="UP000325313">
    <property type="component" value="Unassembled WGS sequence"/>
</dbReference>
<comment type="caution">
    <text evidence="2">The sequence shown here is derived from an EMBL/GenBank/DDBJ whole genome shotgun (WGS) entry which is preliminary data.</text>
</comment>
<dbReference type="AlphaFoldDB" id="A0A5B0NIP4"/>
<name>A0A5B0NIP4_PUCGR</name>
<gene>
    <name evidence="2" type="ORF">PGTUg99_030076</name>
</gene>
<sequence>MDHLQHKHFTDFSQNQSSSNDLCVEDYLKLGLVELNVDINQSELEIIPFGLKDLGGPSNFAPESDLNSLDDHKSTLSRIISDSRISELHKKSNNNSESLKRHTLHEHQTTAYFKSTNQALSWRKNSFGSPVEGIQLDQLVNISWKYKSRKVGNKWKEMFPNDHCFLNMFAFFKQNEYNESISRILKAQVSQWEEMEVFPWEQEKIMKERWDYLLKHARKNVDSSQDKKEKQKQKQKPV</sequence>
<organism evidence="2 3">
    <name type="scientific">Puccinia graminis f. sp. tritici</name>
    <dbReference type="NCBI Taxonomy" id="56615"/>
    <lineage>
        <taxon>Eukaryota</taxon>
        <taxon>Fungi</taxon>
        <taxon>Dikarya</taxon>
        <taxon>Basidiomycota</taxon>
        <taxon>Pucciniomycotina</taxon>
        <taxon>Pucciniomycetes</taxon>
        <taxon>Pucciniales</taxon>
        <taxon>Pucciniaceae</taxon>
        <taxon>Puccinia</taxon>
    </lineage>
</organism>
<reference evidence="2 3" key="1">
    <citation type="submission" date="2019-05" db="EMBL/GenBank/DDBJ databases">
        <title>Emergence of the Ug99 lineage of the wheat stem rust pathogen through somatic hybridization.</title>
        <authorList>
            <person name="Li F."/>
            <person name="Upadhyaya N.M."/>
            <person name="Sperschneider J."/>
            <person name="Matny O."/>
            <person name="Nguyen-Phuc H."/>
            <person name="Mago R."/>
            <person name="Raley C."/>
            <person name="Miller M.E."/>
            <person name="Silverstein K.A.T."/>
            <person name="Henningsen E."/>
            <person name="Hirsch C.D."/>
            <person name="Visser B."/>
            <person name="Pretorius Z.A."/>
            <person name="Steffenson B.J."/>
            <person name="Schwessinger B."/>
            <person name="Dodds P.N."/>
            <person name="Figueroa M."/>
        </authorList>
    </citation>
    <scope>NUCLEOTIDE SEQUENCE [LARGE SCALE GENOMIC DNA]</scope>
    <source>
        <strain evidence="2 3">Ug99</strain>
    </source>
</reference>
<proteinExistence type="predicted"/>
<evidence type="ECO:0000256" key="1">
    <source>
        <dbReference type="SAM" id="MobiDB-lite"/>
    </source>
</evidence>
<dbReference type="EMBL" id="VDEP01000406">
    <property type="protein sequence ID" value="KAA1088472.1"/>
    <property type="molecule type" value="Genomic_DNA"/>
</dbReference>
<feature type="region of interest" description="Disordered" evidence="1">
    <location>
        <begin position="219"/>
        <end position="238"/>
    </location>
</feature>